<dbReference type="Gene3D" id="1.20.1640.10">
    <property type="entry name" value="Multidrug efflux transporter AcrB transmembrane domain"/>
    <property type="match status" value="2"/>
</dbReference>
<keyword evidence="5 8" id="KW-1133">Transmembrane helix</keyword>
<proteinExistence type="inferred from homology"/>
<dbReference type="InterPro" id="IPR004869">
    <property type="entry name" value="MMPL_dom"/>
</dbReference>
<comment type="subcellular location">
    <subcellularLocation>
        <location evidence="1">Cell membrane</location>
        <topology evidence="1">Multi-pass membrane protein</topology>
    </subcellularLocation>
</comment>
<dbReference type="PANTHER" id="PTHR33406">
    <property type="entry name" value="MEMBRANE PROTEIN MJ1562-RELATED"/>
    <property type="match status" value="1"/>
</dbReference>
<keyword evidence="3" id="KW-1003">Cell membrane</keyword>
<feature type="compositionally biased region" description="Polar residues" evidence="7">
    <location>
        <begin position="712"/>
        <end position="729"/>
    </location>
</feature>
<sequence length="756" mass="78523">MFARWGAAVHRARWTVLISTLVLTILGGFWGIGVFDRLTQGGYDDPNSEAAAAAEVAAGAMEGQAGDVVVMYRASEGQSLDDPELAAAVTENLAALPAEQVESAISYWHTGMPEFVSDDGTVGLAVIGLVGDGDDEKLTAYDEIADDLIIDGVSTQVAGGVVAEHAIGHRAEQDLIAAEIVSLPIVLILLVVIFGGLVAASLPVVVGGLAVFGALGLLHLIALFTTVNVFAVNVASMLGLGLAIDYGLFVVGRFREEMDSGRDPASAVRRSVATAGRTVAFSAVLLIIALSGLMLFPQEFLRSLAYGGMSAVGLAALLSLTVLPALLGLLGHRVDKLSLPWLRRRRQRATGEGWRRLADGVMKRPGLIALPIIAGLVLLGSPFLSAQFGMPDERVLPADDPARIATEALKADFPEMGGDGIQIVLQGDGTPPDEAALGGYLAEVDQLAGVDSVAPTGGADDVVVLEAQVDGDPFGDVANQTVRDIRALDAPADTEVLVGGVTAANLDSLDATAEMLPWMAVLLVGATLILIFLAFGSVLLPIKAVILSFLSLSATFGALTWLFVDGHGSGLLGVTPMPMEAGIIVLIAAIVFGLSTDYEVFLLSRMVEARAGGATTEEAVRTGLVRTGRVISAAALLLVVVTGAFAFSGIQMMRFIGVGMIIALILDATIVRMLLVPAVMKLFGDAIWWAPGPLRRLQERVGLSEVEKPESGSDSTPPESESGSDSTPPESEGEAQERAAVAAGGNKSTERGSSTP</sequence>
<dbReference type="Proteomes" id="UP000185511">
    <property type="component" value="Chromosome"/>
</dbReference>
<feature type="transmembrane region" description="Helical" evidence="8">
    <location>
        <begin position="583"/>
        <end position="603"/>
    </location>
</feature>
<keyword evidence="4 8" id="KW-0812">Transmembrane</keyword>
<feature type="transmembrane region" description="Helical" evidence="8">
    <location>
        <begin position="12"/>
        <end position="32"/>
    </location>
</feature>
<evidence type="ECO:0000256" key="2">
    <source>
        <dbReference type="ARBA" id="ARBA00010157"/>
    </source>
</evidence>
<reference evidence="11" key="1">
    <citation type="submission" date="2016-06" db="EMBL/GenBank/DDBJ databases">
        <title>Complete genome sequence of Actinoalloteichus fjordicus DSM 46855 (=ADI127-17), type strain of the new species Actinoalloteichus fjordicus.</title>
        <authorList>
            <person name="Ruckert C."/>
            <person name="Nouioui I."/>
            <person name="Willmese J."/>
            <person name="van Wezel G."/>
            <person name="Klenk H.-P."/>
            <person name="Kalinowski J."/>
            <person name="Zotchev S.B."/>
        </authorList>
    </citation>
    <scope>NUCLEOTIDE SEQUENCE [LARGE SCALE GENOMIC DNA]</scope>
    <source>
        <strain evidence="11">ADI127-7</strain>
    </source>
</reference>
<protein>
    <submittedName>
        <fullName evidence="10">RND superfamily drug exporter</fullName>
    </submittedName>
</protein>
<dbReference type="Pfam" id="PF03176">
    <property type="entry name" value="MMPL"/>
    <property type="match status" value="2"/>
</dbReference>
<name>A0AAC9LI77_9PSEU</name>
<evidence type="ECO:0000256" key="6">
    <source>
        <dbReference type="ARBA" id="ARBA00023136"/>
    </source>
</evidence>
<dbReference type="EMBL" id="CP016076">
    <property type="protein sequence ID" value="APU18027.1"/>
    <property type="molecule type" value="Genomic_DNA"/>
</dbReference>
<evidence type="ECO:0000256" key="1">
    <source>
        <dbReference type="ARBA" id="ARBA00004651"/>
    </source>
</evidence>
<dbReference type="AlphaFoldDB" id="A0AAC9LI77"/>
<dbReference type="GO" id="GO:0005886">
    <property type="term" value="C:plasma membrane"/>
    <property type="evidence" value="ECO:0007669"/>
    <property type="project" value="UniProtKB-SubCell"/>
</dbReference>
<feature type="domain" description="SSD" evidence="9">
    <location>
        <begin position="209"/>
        <end position="329"/>
    </location>
</feature>
<dbReference type="PANTHER" id="PTHR33406:SF11">
    <property type="entry name" value="MEMBRANE PROTEIN SCO6666-RELATED"/>
    <property type="match status" value="1"/>
</dbReference>
<feature type="region of interest" description="Disordered" evidence="7">
    <location>
        <begin position="703"/>
        <end position="756"/>
    </location>
</feature>
<evidence type="ECO:0000256" key="8">
    <source>
        <dbReference type="SAM" id="Phobius"/>
    </source>
</evidence>
<evidence type="ECO:0000256" key="7">
    <source>
        <dbReference type="SAM" id="MobiDB-lite"/>
    </source>
</evidence>
<organism evidence="10 11">
    <name type="scientific">Actinoalloteichus fjordicus</name>
    <dbReference type="NCBI Taxonomy" id="1612552"/>
    <lineage>
        <taxon>Bacteria</taxon>
        <taxon>Bacillati</taxon>
        <taxon>Actinomycetota</taxon>
        <taxon>Actinomycetes</taxon>
        <taxon>Pseudonocardiales</taxon>
        <taxon>Pseudonocardiaceae</taxon>
        <taxon>Actinoalloteichus</taxon>
    </lineage>
</organism>
<feature type="transmembrane region" description="Helical" evidence="8">
    <location>
        <begin position="272"/>
        <end position="296"/>
    </location>
</feature>
<feature type="transmembrane region" description="Helical" evidence="8">
    <location>
        <begin position="542"/>
        <end position="563"/>
    </location>
</feature>
<feature type="transmembrane region" description="Helical" evidence="8">
    <location>
        <begin position="365"/>
        <end position="384"/>
    </location>
</feature>
<feature type="transmembrane region" description="Helical" evidence="8">
    <location>
        <begin position="515"/>
        <end position="535"/>
    </location>
</feature>
<evidence type="ECO:0000313" key="10">
    <source>
        <dbReference type="EMBL" id="APU18027.1"/>
    </source>
</evidence>
<keyword evidence="11" id="KW-1185">Reference proteome</keyword>
<evidence type="ECO:0000259" key="9">
    <source>
        <dbReference type="PROSITE" id="PS50156"/>
    </source>
</evidence>
<dbReference type="InterPro" id="IPR000731">
    <property type="entry name" value="SSD"/>
</dbReference>
<comment type="similarity">
    <text evidence="2">Belongs to the resistance-nodulation-cell division (RND) (TC 2.A.6) family. MmpL subfamily.</text>
</comment>
<dbReference type="InterPro" id="IPR050545">
    <property type="entry name" value="Mycobact_MmpL"/>
</dbReference>
<dbReference type="SUPFAM" id="SSF82866">
    <property type="entry name" value="Multidrug efflux transporter AcrB transmembrane domain"/>
    <property type="match status" value="2"/>
</dbReference>
<feature type="transmembrane region" description="Helical" evidence="8">
    <location>
        <begin position="175"/>
        <end position="197"/>
    </location>
</feature>
<feature type="transmembrane region" description="Helical" evidence="8">
    <location>
        <begin position="204"/>
        <end position="224"/>
    </location>
</feature>
<evidence type="ECO:0000256" key="5">
    <source>
        <dbReference type="ARBA" id="ARBA00022989"/>
    </source>
</evidence>
<gene>
    <name evidence="10" type="ORF">UA74_30180</name>
</gene>
<feature type="transmembrane region" description="Helical" evidence="8">
    <location>
        <begin position="308"/>
        <end position="330"/>
    </location>
</feature>
<dbReference type="RefSeq" id="WP_083683858.1">
    <property type="nucleotide sequence ID" value="NZ_CP016076.1"/>
</dbReference>
<feature type="transmembrane region" description="Helical" evidence="8">
    <location>
        <begin position="630"/>
        <end position="650"/>
    </location>
</feature>
<dbReference type="KEGG" id="acad:UA74_30180"/>
<keyword evidence="6 8" id="KW-0472">Membrane</keyword>
<feature type="transmembrane region" description="Helical" evidence="8">
    <location>
        <begin position="656"/>
        <end position="675"/>
    </location>
</feature>
<feature type="transmembrane region" description="Helical" evidence="8">
    <location>
        <begin position="230"/>
        <end position="251"/>
    </location>
</feature>
<evidence type="ECO:0000256" key="3">
    <source>
        <dbReference type="ARBA" id="ARBA00022475"/>
    </source>
</evidence>
<evidence type="ECO:0000313" key="11">
    <source>
        <dbReference type="Proteomes" id="UP000185511"/>
    </source>
</evidence>
<dbReference type="PROSITE" id="PS50156">
    <property type="entry name" value="SSD"/>
    <property type="match status" value="1"/>
</dbReference>
<evidence type="ECO:0000256" key="4">
    <source>
        <dbReference type="ARBA" id="ARBA00022692"/>
    </source>
</evidence>
<accession>A0AAC9LI77</accession>